<sequence length="484" mass="54862">MTNYGVLKRGTKEVVVSEPYMTNYESRESVKEVEVIEPYMTNYGARKSVEAVEIREPYLTNYGAKKIVKEVVVSDEPYMTNYGGKRGTKEVVVSEPYMTNYGARKRVKEVEVRKPYMTNYGAKKSVKEVKVIEPYMTNYGGKRGTKEVVVSEPYMTNYGARKRVKEVEVRKPYMTNYGAKKSVKEVEVIEPYMTNYGAKKSVKEVETSHITQYGNREGIKETEDGTKEGKNKAEEPLPFPHDEHHDHMHAHSSSRDDAHEQGFFTLVDFHKGSIMPLNFPNQDHSPFLPKLKADSLPFSTSQLPHLLQLFSIPSDSRDAKHMAYTLDQCEQKPIKGETKFCATSLESMNDFVHKIIGSGVSFNILSTTHPSTSTSITQKYTILEEPKQVIAFKMVFCHPVPYPYAVFFCHHFESDTKFFQVSLGGENGDKVEAVVVCHMDTSDWDSNLSLFRNLGIKASASSPVCHFFPENHLVWIPSPTTATA</sequence>
<proteinExistence type="predicted"/>
<dbReference type="EMBL" id="JBEDUW010000002">
    <property type="protein sequence ID" value="KAK9942453.1"/>
    <property type="molecule type" value="Genomic_DNA"/>
</dbReference>
<name>A0AAW1Y143_RUBAR</name>
<dbReference type="InterPro" id="IPR044816">
    <property type="entry name" value="BURP"/>
</dbReference>
<keyword evidence="4" id="KW-1185">Reference proteome</keyword>
<reference evidence="3 4" key="1">
    <citation type="journal article" date="2023" name="G3 (Bethesda)">
        <title>A chromosome-length genome assembly and annotation of blackberry (Rubus argutus, cv. 'Hillquist').</title>
        <authorList>
            <person name="Bruna T."/>
            <person name="Aryal R."/>
            <person name="Dudchenko O."/>
            <person name="Sargent D.J."/>
            <person name="Mead D."/>
            <person name="Buti M."/>
            <person name="Cavallini A."/>
            <person name="Hytonen T."/>
            <person name="Andres J."/>
            <person name="Pham M."/>
            <person name="Weisz D."/>
            <person name="Mascagni F."/>
            <person name="Usai G."/>
            <person name="Natali L."/>
            <person name="Bassil N."/>
            <person name="Fernandez G.E."/>
            <person name="Lomsadze A."/>
            <person name="Armour M."/>
            <person name="Olukolu B."/>
            <person name="Poorten T."/>
            <person name="Britton C."/>
            <person name="Davik J."/>
            <person name="Ashrafi H."/>
            <person name="Aiden E.L."/>
            <person name="Borodovsky M."/>
            <person name="Worthington M."/>
        </authorList>
    </citation>
    <scope>NUCLEOTIDE SEQUENCE [LARGE SCALE GENOMIC DNA]</scope>
    <source>
        <strain evidence="3">PI 553951</strain>
    </source>
</reference>
<dbReference type="Proteomes" id="UP001457282">
    <property type="component" value="Unassembled WGS sequence"/>
</dbReference>
<feature type="compositionally biased region" description="Basic and acidic residues" evidence="1">
    <location>
        <begin position="217"/>
        <end position="246"/>
    </location>
</feature>
<dbReference type="SMART" id="SM01045">
    <property type="entry name" value="BURP"/>
    <property type="match status" value="1"/>
</dbReference>
<feature type="domain" description="BURP" evidence="2">
    <location>
        <begin position="263"/>
        <end position="478"/>
    </location>
</feature>
<organism evidence="3 4">
    <name type="scientific">Rubus argutus</name>
    <name type="common">Southern blackberry</name>
    <dbReference type="NCBI Taxonomy" id="59490"/>
    <lineage>
        <taxon>Eukaryota</taxon>
        <taxon>Viridiplantae</taxon>
        <taxon>Streptophyta</taxon>
        <taxon>Embryophyta</taxon>
        <taxon>Tracheophyta</taxon>
        <taxon>Spermatophyta</taxon>
        <taxon>Magnoliopsida</taxon>
        <taxon>eudicotyledons</taxon>
        <taxon>Gunneridae</taxon>
        <taxon>Pentapetalae</taxon>
        <taxon>rosids</taxon>
        <taxon>fabids</taxon>
        <taxon>Rosales</taxon>
        <taxon>Rosaceae</taxon>
        <taxon>Rosoideae</taxon>
        <taxon>Rosoideae incertae sedis</taxon>
        <taxon>Rubus</taxon>
    </lineage>
</organism>
<dbReference type="AlphaFoldDB" id="A0AAW1Y143"/>
<dbReference type="InterPro" id="IPR004873">
    <property type="entry name" value="BURP_dom"/>
</dbReference>
<accession>A0AAW1Y143</accession>
<evidence type="ECO:0000256" key="1">
    <source>
        <dbReference type="SAM" id="MobiDB-lite"/>
    </source>
</evidence>
<dbReference type="Pfam" id="PF03181">
    <property type="entry name" value="BURP"/>
    <property type="match status" value="1"/>
</dbReference>
<dbReference type="PROSITE" id="PS51277">
    <property type="entry name" value="BURP"/>
    <property type="match status" value="1"/>
</dbReference>
<comment type="caution">
    <text evidence="3">The sequence shown here is derived from an EMBL/GenBank/DDBJ whole genome shotgun (WGS) entry which is preliminary data.</text>
</comment>
<dbReference type="PANTHER" id="PTHR31236">
    <property type="entry name" value="BURP DOMAIN PROTEIN USPL1-LIKE"/>
    <property type="match status" value="1"/>
</dbReference>
<gene>
    <name evidence="3" type="ORF">M0R45_008118</name>
</gene>
<evidence type="ECO:0000259" key="2">
    <source>
        <dbReference type="PROSITE" id="PS51277"/>
    </source>
</evidence>
<feature type="region of interest" description="Disordered" evidence="1">
    <location>
        <begin position="217"/>
        <end position="253"/>
    </location>
</feature>
<evidence type="ECO:0000313" key="4">
    <source>
        <dbReference type="Proteomes" id="UP001457282"/>
    </source>
</evidence>
<dbReference type="PANTHER" id="PTHR31236:SF59">
    <property type="entry name" value="BURP DOMAIN PROTEIN"/>
    <property type="match status" value="1"/>
</dbReference>
<evidence type="ECO:0000313" key="3">
    <source>
        <dbReference type="EMBL" id="KAK9942453.1"/>
    </source>
</evidence>
<protein>
    <recommendedName>
        <fullName evidence="2">BURP domain-containing protein</fullName>
    </recommendedName>
</protein>